<evidence type="ECO:0000256" key="2">
    <source>
        <dbReference type="ARBA" id="ARBA00023002"/>
    </source>
</evidence>
<dbReference type="EMBL" id="MDDG01000002">
    <property type="protein sequence ID" value="OQE44315.1"/>
    <property type="molecule type" value="Genomic_DNA"/>
</dbReference>
<protein>
    <recommendedName>
        <fullName evidence="4">Protein kinase domain-containing protein</fullName>
    </recommendedName>
</protein>
<dbReference type="GO" id="GO:0016616">
    <property type="term" value="F:oxidoreductase activity, acting on the CH-OH group of donors, NAD or NADP as acceptor"/>
    <property type="evidence" value="ECO:0007669"/>
    <property type="project" value="InterPro"/>
</dbReference>
<dbReference type="InterPro" id="IPR001245">
    <property type="entry name" value="Ser-Thr/Tyr_kinase_cat_dom"/>
</dbReference>
<dbReference type="AlphaFoldDB" id="A0A1V6V0W6"/>
<dbReference type="Gene3D" id="1.10.510.10">
    <property type="entry name" value="Transferase(Phosphotransferase) domain 1"/>
    <property type="match status" value="1"/>
</dbReference>
<dbReference type="InterPro" id="IPR000719">
    <property type="entry name" value="Prot_kinase_dom"/>
</dbReference>
<organism evidence="5 6">
    <name type="scientific">Penicillium coprophilum</name>
    <dbReference type="NCBI Taxonomy" id="36646"/>
    <lineage>
        <taxon>Eukaryota</taxon>
        <taxon>Fungi</taxon>
        <taxon>Dikarya</taxon>
        <taxon>Ascomycota</taxon>
        <taxon>Pezizomycotina</taxon>
        <taxon>Eurotiomycetes</taxon>
        <taxon>Eurotiomycetidae</taxon>
        <taxon>Eurotiales</taxon>
        <taxon>Aspergillaceae</taxon>
        <taxon>Penicillium</taxon>
    </lineage>
</organism>
<dbReference type="SUPFAM" id="SSF52283">
    <property type="entry name" value="Formate/glycerate dehydrogenase catalytic domain-like"/>
    <property type="match status" value="1"/>
</dbReference>
<feature type="domain" description="Protein kinase" evidence="4">
    <location>
        <begin position="276"/>
        <end position="517"/>
    </location>
</feature>
<dbReference type="InterPro" id="IPR006140">
    <property type="entry name" value="D-isomer_DH_NAD-bd"/>
</dbReference>
<dbReference type="PROSITE" id="PS50011">
    <property type="entry name" value="PROTEIN_KINASE_DOM"/>
    <property type="match status" value="1"/>
</dbReference>
<dbReference type="InterPro" id="IPR011009">
    <property type="entry name" value="Kinase-like_dom_sf"/>
</dbReference>
<keyword evidence="3" id="KW-0520">NAD</keyword>
<dbReference type="Pfam" id="PF07714">
    <property type="entry name" value="PK_Tyr_Ser-Thr"/>
    <property type="match status" value="1"/>
</dbReference>
<evidence type="ECO:0000259" key="4">
    <source>
        <dbReference type="PROSITE" id="PS50011"/>
    </source>
</evidence>
<dbReference type="InterPro" id="IPR050418">
    <property type="entry name" value="D-iso_2-hydroxyacid_DH_PdxB"/>
</dbReference>
<dbReference type="InterPro" id="IPR036291">
    <property type="entry name" value="NAD(P)-bd_dom_sf"/>
</dbReference>
<dbReference type="GO" id="GO:0005524">
    <property type="term" value="F:ATP binding"/>
    <property type="evidence" value="ECO:0007669"/>
    <property type="project" value="InterPro"/>
</dbReference>
<dbReference type="STRING" id="36646.A0A1V6V0W6"/>
<keyword evidence="6" id="KW-1185">Reference proteome</keyword>
<gene>
    <name evidence="5" type="ORF">PENCOP_c002G04118</name>
</gene>
<evidence type="ECO:0000313" key="5">
    <source>
        <dbReference type="EMBL" id="OQE44315.1"/>
    </source>
</evidence>
<dbReference type="GO" id="GO:0051287">
    <property type="term" value="F:NAD binding"/>
    <property type="evidence" value="ECO:0007669"/>
    <property type="project" value="InterPro"/>
</dbReference>
<evidence type="ECO:0000256" key="1">
    <source>
        <dbReference type="ARBA" id="ARBA00005854"/>
    </source>
</evidence>
<sequence length="517" mass="56526">MAENITHHIVAIEAIHCPIPEFDLPGPHTRAVYRRTDPADLHSRVKDATIIVTTTTRLTAETLSAEVTPKLRLVVIMATGTDCVDIAAASARGIPVCNCPGANIDSVSEHAIGLYFATRRKFVELHNATVAVPADLSRDTEWKTNGSLLSRVRAPDGQAPLLCSDETICIVGYGSLGKRIEAMAKGLGMNVIIAERKGASPRAGRVLFEDGLKRSTVVVLCLPRSAETLNMISTAEFKIMSPHAVLVNVARGGIVDEQALIEALRRGAISGAASDVYAIEPAGRGDSPLLSPEAAGLNLVLTPHLAWYSERTLQNLQAMLKRTIEKWCVGEIINQLNDKTVRKVPLDKSYIYSTNAVDIEGRIYGHLGKHCIRRGDDFVDLRYECNGDLEYYVEKNHLASNTKYRIARQAIEAVGFIHEKDVIHSDLSARQILVDKDCNITLSDFGGSSLQGSGAIVMENATHFLPRDEDAPNTVRSDVFAPRSPVYDILLGKKLYEGIEDEVVRRTLSDIVFPTLD</sequence>
<dbReference type="Pfam" id="PF02826">
    <property type="entry name" value="2-Hacid_dh_C"/>
    <property type="match status" value="1"/>
</dbReference>
<keyword evidence="2" id="KW-0560">Oxidoreductase</keyword>
<dbReference type="SUPFAM" id="SSF51735">
    <property type="entry name" value="NAD(P)-binding Rossmann-fold domains"/>
    <property type="match status" value="1"/>
</dbReference>
<evidence type="ECO:0000256" key="3">
    <source>
        <dbReference type="ARBA" id="ARBA00023027"/>
    </source>
</evidence>
<accession>A0A1V6V0W6</accession>
<evidence type="ECO:0000313" key="6">
    <source>
        <dbReference type="Proteomes" id="UP000191500"/>
    </source>
</evidence>
<proteinExistence type="inferred from homology"/>
<dbReference type="GO" id="GO:0004672">
    <property type="term" value="F:protein kinase activity"/>
    <property type="evidence" value="ECO:0007669"/>
    <property type="project" value="InterPro"/>
</dbReference>
<dbReference type="Gene3D" id="3.40.50.720">
    <property type="entry name" value="NAD(P)-binding Rossmann-like Domain"/>
    <property type="match status" value="2"/>
</dbReference>
<dbReference type="SUPFAM" id="SSF56112">
    <property type="entry name" value="Protein kinase-like (PK-like)"/>
    <property type="match status" value="1"/>
</dbReference>
<dbReference type="Proteomes" id="UP000191500">
    <property type="component" value="Unassembled WGS sequence"/>
</dbReference>
<dbReference type="PANTHER" id="PTHR43761:SF1">
    <property type="entry name" value="D-ISOMER SPECIFIC 2-HYDROXYACID DEHYDROGENASE CATALYTIC DOMAIN-CONTAINING PROTEIN-RELATED"/>
    <property type="match status" value="1"/>
</dbReference>
<dbReference type="CDD" id="cd05198">
    <property type="entry name" value="formate_dh_like"/>
    <property type="match status" value="1"/>
</dbReference>
<comment type="caution">
    <text evidence="5">The sequence shown here is derived from an EMBL/GenBank/DDBJ whole genome shotgun (WGS) entry which is preliminary data.</text>
</comment>
<dbReference type="PANTHER" id="PTHR43761">
    <property type="entry name" value="D-ISOMER SPECIFIC 2-HYDROXYACID DEHYDROGENASE FAMILY PROTEIN (AFU_ORTHOLOGUE AFUA_1G13630)"/>
    <property type="match status" value="1"/>
</dbReference>
<dbReference type="InterPro" id="IPR006139">
    <property type="entry name" value="D-isomer_2_OHA_DH_cat_dom"/>
</dbReference>
<dbReference type="Pfam" id="PF00389">
    <property type="entry name" value="2-Hacid_dh"/>
    <property type="match status" value="1"/>
</dbReference>
<name>A0A1V6V0W6_9EURO</name>
<comment type="similarity">
    <text evidence="1">Belongs to the D-isomer specific 2-hydroxyacid dehydrogenase family.</text>
</comment>
<reference evidence="6" key="1">
    <citation type="journal article" date="2017" name="Nat. Microbiol.">
        <title>Global analysis of biosynthetic gene clusters reveals vast potential of secondary metabolite production in Penicillium species.</title>
        <authorList>
            <person name="Nielsen J.C."/>
            <person name="Grijseels S."/>
            <person name="Prigent S."/>
            <person name="Ji B."/>
            <person name="Dainat J."/>
            <person name="Nielsen K.F."/>
            <person name="Frisvad J.C."/>
            <person name="Workman M."/>
            <person name="Nielsen J."/>
        </authorList>
    </citation>
    <scope>NUCLEOTIDE SEQUENCE [LARGE SCALE GENOMIC DNA]</scope>
    <source>
        <strain evidence="6">IBT 31321</strain>
    </source>
</reference>